<evidence type="ECO:0000256" key="1">
    <source>
        <dbReference type="SAM" id="MobiDB-lite"/>
    </source>
</evidence>
<name>A0ABU6PWZ5_9BACL</name>
<organism evidence="2 3">
    <name type="scientific">Paenibacillus chibensis</name>
    <dbReference type="NCBI Taxonomy" id="59846"/>
    <lineage>
        <taxon>Bacteria</taxon>
        <taxon>Bacillati</taxon>
        <taxon>Bacillota</taxon>
        <taxon>Bacilli</taxon>
        <taxon>Bacillales</taxon>
        <taxon>Paenibacillaceae</taxon>
        <taxon>Paenibacillus</taxon>
    </lineage>
</organism>
<evidence type="ECO:0000313" key="2">
    <source>
        <dbReference type="EMBL" id="MED5019327.1"/>
    </source>
</evidence>
<accession>A0ABU6PWZ5</accession>
<dbReference type="RefSeq" id="WP_328280216.1">
    <property type="nucleotide sequence ID" value="NZ_JARTLD010000047.1"/>
</dbReference>
<protein>
    <submittedName>
        <fullName evidence="2">Uncharacterized protein</fullName>
    </submittedName>
</protein>
<feature type="region of interest" description="Disordered" evidence="1">
    <location>
        <begin position="43"/>
        <end position="75"/>
    </location>
</feature>
<keyword evidence="3" id="KW-1185">Reference proteome</keyword>
<proteinExistence type="predicted"/>
<dbReference type="EMBL" id="JARTLD010000047">
    <property type="protein sequence ID" value="MED5019327.1"/>
    <property type="molecule type" value="Genomic_DNA"/>
</dbReference>
<dbReference type="Proteomes" id="UP001343257">
    <property type="component" value="Unassembled WGS sequence"/>
</dbReference>
<evidence type="ECO:0000313" key="3">
    <source>
        <dbReference type="Proteomes" id="UP001343257"/>
    </source>
</evidence>
<sequence>MTYFCAIILMAVITYQWIQLTAQQRTIKDLNDRLMARSYAEYAAGKAREDPPPELQTRSPKSWYDDPNILDGDDE</sequence>
<reference evidence="2 3" key="1">
    <citation type="submission" date="2023-03" db="EMBL/GenBank/DDBJ databases">
        <title>Bacillus Genome Sequencing.</title>
        <authorList>
            <person name="Dunlap C."/>
        </authorList>
    </citation>
    <scope>NUCLEOTIDE SEQUENCE [LARGE SCALE GENOMIC DNA]</scope>
    <source>
        <strain evidence="2 3">NRS-52</strain>
    </source>
</reference>
<comment type="caution">
    <text evidence="2">The sequence shown here is derived from an EMBL/GenBank/DDBJ whole genome shotgun (WGS) entry which is preliminary data.</text>
</comment>
<gene>
    <name evidence="2" type="ORF">P9847_18660</name>
</gene>